<name>A0A6A4HJB8_9AGAR</name>
<dbReference type="Proteomes" id="UP000799118">
    <property type="component" value="Unassembled WGS sequence"/>
</dbReference>
<dbReference type="EMBL" id="ML769480">
    <property type="protein sequence ID" value="KAE9398629.1"/>
    <property type="molecule type" value="Genomic_DNA"/>
</dbReference>
<evidence type="ECO:0000313" key="1">
    <source>
        <dbReference type="EMBL" id="KAE9398629.1"/>
    </source>
</evidence>
<protein>
    <submittedName>
        <fullName evidence="1">Uncharacterized protein</fullName>
    </submittedName>
</protein>
<dbReference type="AlphaFoldDB" id="A0A6A4HJB8"/>
<keyword evidence="2" id="KW-1185">Reference proteome</keyword>
<dbReference type="OrthoDB" id="2964870at2759"/>
<proteinExistence type="predicted"/>
<gene>
    <name evidence="1" type="ORF">BT96DRAFT_1020038</name>
</gene>
<organism evidence="1 2">
    <name type="scientific">Gymnopus androsaceus JB14</name>
    <dbReference type="NCBI Taxonomy" id="1447944"/>
    <lineage>
        <taxon>Eukaryota</taxon>
        <taxon>Fungi</taxon>
        <taxon>Dikarya</taxon>
        <taxon>Basidiomycota</taxon>
        <taxon>Agaricomycotina</taxon>
        <taxon>Agaricomycetes</taxon>
        <taxon>Agaricomycetidae</taxon>
        <taxon>Agaricales</taxon>
        <taxon>Marasmiineae</taxon>
        <taxon>Omphalotaceae</taxon>
        <taxon>Gymnopus</taxon>
    </lineage>
</organism>
<sequence length="288" mass="32586">MFGSIFSLTRRRHSRLTPNPLRRIIFTTAMVVKASEDPFSTADMRFPGPNGMSADASALLFRNGTHVALRIECSDGNLEFTDNAYIGTDPNGKLYWKDENDFGRDQNKRCEYIVQSVEYNNNKYCRVRFWNKDTGSSTKPFAEFVARDDQNTVFHTKVDDHSYHGVWTSLELNTARATVQKASGQDIITLTTGTRGAWGISANWKIPVSITTLRSLSINVKGTLYYKQPSDLKDGNFVNYNNDRLVFYRSALLAKDFTAYFIPLEIRQGKLGSDDTLEMPGVTGWPQV</sequence>
<reference evidence="1" key="1">
    <citation type="journal article" date="2019" name="Environ. Microbiol.">
        <title>Fungal ecological strategies reflected in gene transcription - a case study of two litter decomposers.</title>
        <authorList>
            <person name="Barbi F."/>
            <person name="Kohler A."/>
            <person name="Barry K."/>
            <person name="Baskaran P."/>
            <person name="Daum C."/>
            <person name="Fauchery L."/>
            <person name="Ihrmark K."/>
            <person name="Kuo A."/>
            <person name="LaButti K."/>
            <person name="Lipzen A."/>
            <person name="Morin E."/>
            <person name="Grigoriev I.V."/>
            <person name="Henrissat B."/>
            <person name="Lindahl B."/>
            <person name="Martin F."/>
        </authorList>
    </citation>
    <scope>NUCLEOTIDE SEQUENCE</scope>
    <source>
        <strain evidence="1">JB14</strain>
    </source>
</reference>
<accession>A0A6A4HJB8</accession>
<evidence type="ECO:0000313" key="2">
    <source>
        <dbReference type="Proteomes" id="UP000799118"/>
    </source>
</evidence>